<keyword evidence="2" id="KW-1133">Transmembrane helix</keyword>
<proteinExistence type="predicted"/>
<evidence type="ECO:0000313" key="3">
    <source>
        <dbReference type="EMBL" id="ETS74497.1"/>
    </source>
</evidence>
<feature type="compositionally biased region" description="Pro residues" evidence="1">
    <location>
        <begin position="514"/>
        <end position="526"/>
    </location>
</feature>
<feature type="transmembrane region" description="Helical" evidence="2">
    <location>
        <begin position="177"/>
        <end position="197"/>
    </location>
</feature>
<feature type="compositionally biased region" description="Polar residues" evidence="1">
    <location>
        <begin position="243"/>
        <end position="259"/>
    </location>
</feature>
<dbReference type="OMA" id="DARTWES"/>
<dbReference type="GeneID" id="19279376"/>
<organism evidence="3 4">
    <name type="scientific">Pestalotiopsis fici (strain W106-1 / CGMCC3.15140)</name>
    <dbReference type="NCBI Taxonomy" id="1229662"/>
    <lineage>
        <taxon>Eukaryota</taxon>
        <taxon>Fungi</taxon>
        <taxon>Dikarya</taxon>
        <taxon>Ascomycota</taxon>
        <taxon>Pezizomycotina</taxon>
        <taxon>Sordariomycetes</taxon>
        <taxon>Xylariomycetidae</taxon>
        <taxon>Amphisphaeriales</taxon>
        <taxon>Sporocadaceae</taxon>
        <taxon>Pestalotiopsis</taxon>
    </lineage>
</organism>
<feature type="region of interest" description="Disordered" evidence="1">
    <location>
        <begin position="1231"/>
        <end position="1266"/>
    </location>
</feature>
<feature type="region of interest" description="Disordered" evidence="1">
    <location>
        <begin position="1029"/>
        <end position="1064"/>
    </location>
</feature>
<feature type="region of interest" description="Disordered" evidence="1">
    <location>
        <begin position="386"/>
        <end position="563"/>
    </location>
</feature>
<keyword evidence="4" id="KW-1185">Reference proteome</keyword>
<evidence type="ECO:0000313" key="4">
    <source>
        <dbReference type="Proteomes" id="UP000030651"/>
    </source>
</evidence>
<feature type="transmembrane region" description="Helical" evidence="2">
    <location>
        <begin position="6"/>
        <end position="31"/>
    </location>
</feature>
<dbReference type="EMBL" id="KI912120">
    <property type="protein sequence ID" value="ETS74497.1"/>
    <property type="molecule type" value="Genomic_DNA"/>
</dbReference>
<evidence type="ECO:0000256" key="2">
    <source>
        <dbReference type="SAM" id="Phobius"/>
    </source>
</evidence>
<feature type="region of interest" description="Disordered" evidence="1">
    <location>
        <begin position="692"/>
        <end position="711"/>
    </location>
</feature>
<dbReference type="eggNOG" id="ENOG502QQEE">
    <property type="taxonomic scope" value="Eukaryota"/>
</dbReference>
<feature type="transmembrane region" description="Helical" evidence="2">
    <location>
        <begin position="43"/>
        <end position="60"/>
    </location>
</feature>
<protein>
    <submittedName>
        <fullName evidence="3">Uncharacterized protein</fullName>
    </submittedName>
</protein>
<feature type="region of interest" description="Disordered" evidence="1">
    <location>
        <begin position="2076"/>
        <end position="2135"/>
    </location>
</feature>
<dbReference type="HOGENOM" id="CLU_000817_0_0_1"/>
<feature type="region of interest" description="Disordered" evidence="1">
    <location>
        <begin position="590"/>
        <end position="617"/>
    </location>
</feature>
<feature type="region of interest" description="Disordered" evidence="1">
    <location>
        <begin position="232"/>
        <end position="267"/>
    </location>
</feature>
<name>W3WMV4_PESFW</name>
<dbReference type="OrthoDB" id="5370537at2759"/>
<dbReference type="Proteomes" id="UP000030651">
    <property type="component" value="Unassembled WGS sequence"/>
</dbReference>
<reference evidence="4" key="1">
    <citation type="journal article" date="2015" name="BMC Genomics">
        <title>Genomic and transcriptomic analysis of the endophytic fungus Pestalotiopsis fici reveals its lifestyle and high potential for synthesis of natural products.</title>
        <authorList>
            <person name="Wang X."/>
            <person name="Zhang X."/>
            <person name="Liu L."/>
            <person name="Xiang M."/>
            <person name="Wang W."/>
            <person name="Sun X."/>
            <person name="Che Y."/>
            <person name="Guo L."/>
            <person name="Liu G."/>
            <person name="Guo L."/>
            <person name="Wang C."/>
            <person name="Yin W.B."/>
            <person name="Stadler M."/>
            <person name="Zhang X."/>
            <person name="Liu X."/>
        </authorList>
    </citation>
    <scope>NUCLEOTIDE SEQUENCE [LARGE SCALE GENOMIC DNA]</scope>
    <source>
        <strain evidence="4">W106-1 / CGMCC3.15140</strain>
    </source>
</reference>
<feature type="transmembrane region" description="Helical" evidence="2">
    <location>
        <begin position="209"/>
        <end position="228"/>
    </location>
</feature>
<feature type="transmembrane region" description="Helical" evidence="2">
    <location>
        <begin position="149"/>
        <end position="171"/>
    </location>
</feature>
<accession>W3WMV4</accession>
<dbReference type="RefSeq" id="XP_007841135.1">
    <property type="nucleotide sequence ID" value="XM_007842944.1"/>
</dbReference>
<feature type="compositionally biased region" description="Polar residues" evidence="1">
    <location>
        <begin position="537"/>
        <end position="552"/>
    </location>
</feature>
<feature type="transmembrane region" description="Helical" evidence="2">
    <location>
        <begin position="109"/>
        <end position="129"/>
    </location>
</feature>
<feature type="region of interest" description="Disordered" evidence="1">
    <location>
        <begin position="923"/>
        <end position="942"/>
    </location>
</feature>
<feature type="compositionally biased region" description="Polar residues" evidence="1">
    <location>
        <begin position="494"/>
        <end position="503"/>
    </location>
</feature>
<feature type="compositionally biased region" description="Polar residues" evidence="1">
    <location>
        <begin position="436"/>
        <end position="450"/>
    </location>
</feature>
<feature type="compositionally biased region" description="Polar residues" evidence="1">
    <location>
        <begin position="459"/>
        <end position="470"/>
    </location>
</feature>
<sequence length="2151" mass="236317">MAISGTVQALIAAFFFGILVNTASAGLFLYIKGHGSTIFRDGLRLALILFLASSALWAQVEFLATLIDSTASSTCQAAVSISSLFDQLARVSIEQFLIWAIAKDGRKSAAGLATQVLLLARFVVGMVFVGVTKPQFNSTCVPLSSIEPVAITVIALDAVILTAIAALALSARSGKTVLLILAALAIWMGTSVTLLLGMSTIDMFFRTTLPAIGLLILTSLVTILSSILPTTQPRRPLTPDSPTPQTMNRNLDISTSSSDEYPPSRYAEVKGTGSMVVTGFPDSELAPKNGNASTLPTLARPVTGVTGIGGVPVRGQLFPPPRSNTVDQVTLQSEVRTRIDLPQRSKSNPPRKMTKGKLVISAPIPIDKPETQDAFNKIPTIDLATAAKNEQERRDGYARRKSALIANRPAPKPPVMQKEEPSMRSTGIKRQEIEQESFTEIGRTNSNKTAKSGGLSVEGNASSSSAQLSPGNEELRRRSPRQVMPTAIPAKTPNKASTFQPITPGQPFRIPIPRAQPPPEPAPVKVPEPVKTPLQRRPTNGLPSNPRAQTVKRTSEDSETEQGQTVMFINKITYDDPTYVNDIIQGATATKTPRSPLKSSNSVVHRPRPIPRKGDKDRLVFPAEVSAGHRRSKSAGSILNRRSILQSQAGSPTQLPPLPPPPQSLGEVQRPHPNDTKSMTFDEKMSLFYTGPPSASSVASTPMMKRRSSVPEMPPLPPTLPLLNGSPLTQNAPKIDGERRFTQTTATDRTSIRTQSILGVGDYESRDISETNTIVVDGLSTFRSPGVVPTNDAALDMSDNRRQSSPVIPVLRYSSLTASTVGRTHDDGTTDWGSVHSPVAAIDMSATRLNVRSTYIKKDSKVPSILSGFGDEVMTVMLDTSSEHSTANRQSFFLDDESVPDVPQIEQRLSKWHHRVGEECPTFSTRKERVKSRKMPPPTPLLLRTASQKGAVVIHTAEPSPMESPNAAYNKIQAQLQRFDEPNRDSIGSEGRRMALLEDLELEMGQQESRWQTMQNNLDRDSISTLQTDSRPISIYSPAKSSTRPQSISSALAERRASRRARLSRANVSKEDLVTATRASLAYNSGSQRESIFQMRLAAAELELAENAPELLMSRSSLNFFTISKADLGSPTPPESDTSDYEMEFQAQLLSARTYEPPATKQISHLWQPNPPKIRSAAGLMWEAPIQGPESEDPVELPGLSVRPAIRKSAEPLKIYSTRLWQKPLSSAKSERSVGLWGQKTPQPSSEPAKPVKARPLTQRPPRRSKRVTLLPDILESPEPLPDKRGTLGIFQFPWGERSANATVQPRPSQVFMAMPGTMTSGGPRISASLEARARQLEADEYESSFFDDYDEEDEGDNFDDEYEDSGDEFDENTLWEIAGLLQTSVPSRESLFPSEFSPSVIDDYMAERTSEDQLEEYDEDFNMVSEEDAVRETIALFPKPHDEVTKTFLWEFDTKSGASRESFGLTQPADDVWQSYIPTDAEAVRLRSQFSDPAITLESNQLWMPASLKTYGKPLLWTPHSRSSGTGHHLGLPQPDLAIWLEYMPGPEVLTRSNSRVEEPAKIESTSLWTPVATTPTSRTSLLWASPLLELKVPETTSARQGNDVEHQRRSFMWEKPILLPQAHLDGLFNAKTARADFRRTSATPPAAAMIKKPRTNKEPLQTLTTRGLWKNVPKLVARSTGKRQTLWSSTSVRVANTTTLFQLDVTRKTYRTTTVEPAALNMVTRPRKSNAPLPRLETSSFWKATDDKKAKVNWIKLCSSKVTASKPATSSQGLFKMDSTRKQWRTTSASPAALDMTTKSRSVDAPLPQLESTRLWSPTRTASVEADWITISSVRPRSPSVASIASTSSALPSPVTDASSIRTTSTKASTIAPSVSSMFGFRGFFGRKKAEPEIPSTPEDAALPQIPEIPDEAFIVKNLDEVPRKKVVRTPKRSVRRPSIVSEKDWDAALEEAIKASHIAPKIVRRPWSPKEWSMALNEAISASYPNNRFSRGQVLPAQWDEELREAIARSQRPAHDVSTRHPVFFGSMTTTATDVHPAMYGSVKGTPTLAQTSSKQPLLWSESVPSSSNLAANMWAPPAGQPTSHTASSLPEVPCASARKQTKTPPSTIPVPSFTGQDMWKRQGPPSKQRDWLDDTMKKRFTRVELRY</sequence>
<feature type="compositionally biased region" description="Basic and acidic residues" evidence="1">
    <location>
        <begin position="669"/>
        <end position="679"/>
    </location>
</feature>
<feature type="compositionally biased region" description="Basic and acidic residues" evidence="1">
    <location>
        <begin position="389"/>
        <end position="398"/>
    </location>
</feature>
<feature type="compositionally biased region" description="Pro residues" evidence="1">
    <location>
        <begin position="654"/>
        <end position="663"/>
    </location>
</feature>
<dbReference type="KEGG" id="pfy:PFICI_14363"/>
<feature type="region of interest" description="Disordered" evidence="1">
    <location>
        <begin position="649"/>
        <end position="679"/>
    </location>
</feature>
<evidence type="ECO:0000256" key="1">
    <source>
        <dbReference type="SAM" id="MobiDB-lite"/>
    </source>
</evidence>
<gene>
    <name evidence="3" type="ORF">PFICI_14363</name>
</gene>
<dbReference type="InParanoid" id="W3WMV4"/>
<feature type="compositionally biased region" description="Polar residues" evidence="1">
    <location>
        <begin position="590"/>
        <end position="603"/>
    </location>
</feature>
<keyword evidence="2" id="KW-0812">Transmembrane</keyword>
<keyword evidence="2" id="KW-0472">Membrane</keyword>